<gene>
    <name evidence="3" type="ORF">BD324DRAFT_578223</name>
</gene>
<feature type="domain" description="Phospholipase/carboxylesterase/thioesterase" evidence="2">
    <location>
        <begin position="36"/>
        <end position="172"/>
    </location>
</feature>
<keyword evidence="4" id="KW-1185">Reference proteome</keyword>
<dbReference type="AlphaFoldDB" id="A0A1Y1UK41"/>
<dbReference type="GO" id="GO:0008474">
    <property type="term" value="F:palmitoyl-(protein) hydrolase activity"/>
    <property type="evidence" value="ECO:0007669"/>
    <property type="project" value="TreeGrafter"/>
</dbReference>
<protein>
    <submittedName>
        <fullName evidence="3">Alpha/Beta hydrolase protein</fullName>
    </submittedName>
</protein>
<dbReference type="InParanoid" id="A0A1Y1UK41"/>
<evidence type="ECO:0000313" key="4">
    <source>
        <dbReference type="Proteomes" id="UP000193218"/>
    </source>
</evidence>
<dbReference type="GO" id="GO:0005737">
    <property type="term" value="C:cytoplasm"/>
    <property type="evidence" value="ECO:0007669"/>
    <property type="project" value="TreeGrafter"/>
</dbReference>
<reference evidence="3 4" key="1">
    <citation type="submission" date="2017-03" db="EMBL/GenBank/DDBJ databases">
        <title>Widespread Adenine N6-methylation of Active Genes in Fungi.</title>
        <authorList>
            <consortium name="DOE Joint Genome Institute"/>
            <person name="Mondo S.J."/>
            <person name="Dannebaum R.O."/>
            <person name="Kuo R.C."/>
            <person name="Louie K.B."/>
            <person name="Bewick A.J."/>
            <person name="Labutti K."/>
            <person name="Haridas S."/>
            <person name="Kuo A."/>
            <person name="Salamov A."/>
            <person name="Ahrendt S.R."/>
            <person name="Lau R."/>
            <person name="Bowen B.P."/>
            <person name="Lipzen A."/>
            <person name="Sullivan W."/>
            <person name="Andreopoulos W.B."/>
            <person name="Clum A."/>
            <person name="Lindquist E."/>
            <person name="Daum C."/>
            <person name="Northen T.R."/>
            <person name="Ramamoorthy G."/>
            <person name="Schmitz R.J."/>
            <person name="Gryganskyi A."/>
            <person name="Culley D."/>
            <person name="Magnuson J."/>
            <person name="James T.Y."/>
            <person name="O'Malley M.A."/>
            <person name="Stajich J.E."/>
            <person name="Spatafora J.W."/>
            <person name="Visel A."/>
            <person name="Grigoriev I.V."/>
        </authorList>
    </citation>
    <scope>NUCLEOTIDE SEQUENCE [LARGE SCALE GENOMIC DNA]</scope>
    <source>
        <strain evidence="3 4">NRRL Y-17943</strain>
    </source>
</reference>
<proteinExistence type="inferred from homology"/>
<dbReference type="OrthoDB" id="437457at2759"/>
<dbReference type="PANTHER" id="PTHR10655:SF67">
    <property type="entry name" value="PHOSPHOLIPASE_CARBOXYLESTERASE SUPERFAMILY (AFU_ORTHOLOGUE AFUA_5G09340)"/>
    <property type="match status" value="1"/>
</dbReference>
<sequence length="254" mass="28042">MTELNLKPSAASLPQSKPIPTESVLKPWIFNYAPSPDGNDLNLLIFFHGLGDTKKSFSDLGKKLNLPGTAVLALQAPDPIPLLEHPAFSWYNTFTQFFEPLPNPNPTTVIPPLRKLIENLISPEIGWSLTSIHLFGFAQGGTTALELALDLAKRFGSVTSICAPLLASISSNLHLHTPICYFTRQDQRSAVAQKQIKNVQRTFDHVDIIQGHVGRAEDMPRGQDEWTGIMKFWGGVLVKSEGWKGGGEVFEVMR</sequence>
<dbReference type="Gene3D" id="3.40.50.1820">
    <property type="entry name" value="alpha/beta hydrolase"/>
    <property type="match status" value="1"/>
</dbReference>
<dbReference type="InterPro" id="IPR029058">
    <property type="entry name" value="AB_hydrolase_fold"/>
</dbReference>
<dbReference type="FunCoup" id="A0A1Y1UK41">
    <property type="interactions" value="263"/>
</dbReference>
<dbReference type="RefSeq" id="XP_021872274.1">
    <property type="nucleotide sequence ID" value="XM_022013310.1"/>
</dbReference>
<dbReference type="PANTHER" id="PTHR10655">
    <property type="entry name" value="LYSOPHOSPHOLIPASE-RELATED"/>
    <property type="match status" value="1"/>
</dbReference>
<comment type="caution">
    <text evidence="3">The sequence shown here is derived from an EMBL/GenBank/DDBJ whole genome shotgun (WGS) entry which is preliminary data.</text>
</comment>
<evidence type="ECO:0000259" key="2">
    <source>
        <dbReference type="Pfam" id="PF02230"/>
    </source>
</evidence>
<evidence type="ECO:0000313" key="3">
    <source>
        <dbReference type="EMBL" id="ORX38352.1"/>
    </source>
</evidence>
<comment type="similarity">
    <text evidence="1">Belongs to the AB hydrolase superfamily. AB hydrolase 2 family.</text>
</comment>
<dbReference type="Proteomes" id="UP000193218">
    <property type="component" value="Unassembled WGS sequence"/>
</dbReference>
<dbReference type="Pfam" id="PF02230">
    <property type="entry name" value="Abhydrolase_2"/>
    <property type="match status" value="1"/>
</dbReference>
<dbReference type="EMBL" id="NBSH01000004">
    <property type="protein sequence ID" value="ORX38352.1"/>
    <property type="molecule type" value="Genomic_DNA"/>
</dbReference>
<accession>A0A1Y1UK41</accession>
<evidence type="ECO:0000256" key="1">
    <source>
        <dbReference type="ARBA" id="ARBA00006499"/>
    </source>
</evidence>
<dbReference type="InterPro" id="IPR050565">
    <property type="entry name" value="LYPA1-2/EST-like"/>
</dbReference>
<keyword evidence="3" id="KW-0378">Hydrolase</keyword>
<dbReference type="SUPFAM" id="SSF53474">
    <property type="entry name" value="alpha/beta-Hydrolases"/>
    <property type="match status" value="1"/>
</dbReference>
<dbReference type="STRING" id="4999.A0A1Y1UK41"/>
<dbReference type="GO" id="GO:0052689">
    <property type="term" value="F:carboxylic ester hydrolase activity"/>
    <property type="evidence" value="ECO:0007669"/>
    <property type="project" value="TreeGrafter"/>
</dbReference>
<organism evidence="3 4">
    <name type="scientific">Kockovaella imperatae</name>
    <dbReference type="NCBI Taxonomy" id="4999"/>
    <lineage>
        <taxon>Eukaryota</taxon>
        <taxon>Fungi</taxon>
        <taxon>Dikarya</taxon>
        <taxon>Basidiomycota</taxon>
        <taxon>Agaricomycotina</taxon>
        <taxon>Tremellomycetes</taxon>
        <taxon>Tremellales</taxon>
        <taxon>Cuniculitremaceae</taxon>
        <taxon>Kockovaella</taxon>
    </lineage>
</organism>
<name>A0A1Y1UK41_9TREE</name>
<dbReference type="GeneID" id="33555118"/>
<dbReference type="InterPro" id="IPR003140">
    <property type="entry name" value="PLipase/COase/thioEstase"/>
</dbReference>